<feature type="signal peptide" evidence="1">
    <location>
        <begin position="1"/>
        <end position="40"/>
    </location>
</feature>
<proteinExistence type="predicted"/>
<protein>
    <recommendedName>
        <fullName evidence="4">Transmembrane protein</fullName>
    </recommendedName>
</protein>
<keyword evidence="1" id="KW-0732">Signal</keyword>
<organism evidence="2 3">
    <name type="scientific">Medicago truncatula</name>
    <name type="common">Barrel medic</name>
    <name type="synonym">Medicago tribuloides</name>
    <dbReference type="NCBI Taxonomy" id="3880"/>
    <lineage>
        <taxon>Eukaryota</taxon>
        <taxon>Viridiplantae</taxon>
        <taxon>Streptophyta</taxon>
        <taxon>Embryophyta</taxon>
        <taxon>Tracheophyta</taxon>
        <taxon>Spermatophyta</taxon>
        <taxon>Magnoliopsida</taxon>
        <taxon>eudicotyledons</taxon>
        <taxon>Gunneridae</taxon>
        <taxon>Pentapetalae</taxon>
        <taxon>rosids</taxon>
        <taxon>fabids</taxon>
        <taxon>Fabales</taxon>
        <taxon>Fabaceae</taxon>
        <taxon>Papilionoideae</taxon>
        <taxon>50 kb inversion clade</taxon>
        <taxon>NPAAA clade</taxon>
        <taxon>Hologalegina</taxon>
        <taxon>IRL clade</taxon>
        <taxon>Trifolieae</taxon>
        <taxon>Medicago</taxon>
    </lineage>
</organism>
<dbReference type="AlphaFoldDB" id="A0A396HFE6"/>
<evidence type="ECO:0008006" key="4">
    <source>
        <dbReference type="Google" id="ProtNLM"/>
    </source>
</evidence>
<dbReference type="Gramene" id="rna34841">
    <property type="protein sequence ID" value="RHN50544.1"/>
    <property type="gene ID" value="gene34841"/>
</dbReference>
<reference evidence="3" key="1">
    <citation type="journal article" date="2018" name="Nat. Plants">
        <title>Whole-genome landscape of Medicago truncatula symbiotic genes.</title>
        <authorList>
            <person name="Pecrix Y."/>
            <person name="Staton S.E."/>
            <person name="Sallet E."/>
            <person name="Lelandais-Briere C."/>
            <person name="Moreau S."/>
            <person name="Carrere S."/>
            <person name="Blein T."/>
            <person name="Jardinaud M.F."/>
            <person name="Latrasse D."/>
            <person name="Zouine M."/>
            <person name="Zahm M."/>
            <person name="Kreplak J."/>
            <person name="Mayjonade B."/>
            <person name="Satge C."/>
            <person name="Perez M."/>
            <person name="Cauet S."/>
            <person name="Marande W."/>
            <person name="Chantry-Darmon C."/>
            <person name="Lopez-Roques C."/>
            <person name="Bouchez O."/>
            <person name="Berard A."/>
            <person name="Debelle F."/>
            <person name="Munos S."/>
            <person name="Bendahmane A."/>
            <person name="Berges H."/>
            <person name="Niebel A."/>
            <person name="Buitink J."/>
            <person name="Frugier F."/>
            <person name="Benhamed M."/>
            <person name="Crespi M."/>
            <person name="Gouzy J."/>
            <person name="Gamas P."/>
        </authorList>
    </citation>
    <scope>NUCLEOTIDE SEQUENCE [LARGE SCALE GENOMIC DNA]</scope>
    <source>
        <strain evidence="3">cv. Jemalong A17</strain>
    </source>
</reference>
<name>A0A396HFE6_MEDTR</name>
<dbReference type="EMBL" id="PSQE01000006">
    <property type="protein sequence ID" value="RHN50544.1"/>
    <property type="molecule type" value="Genomic_DNA"/>
</dbReference>
<dbReference type="Proteomes" id="UP000265566">
    <property type="component" value="Chromosome 6"/>
</dbReference>
<evidence type="ECO:0000313" key="2">
    <source>
        <dbReference type="EMBL" id="RHN50544.1"/>
    </source>
</evidence>
<accession>A0A396HFE6</accession>
<feature type="chain" id="PRO_5017263907" description="Transmembrane protein" evidence="1">
    <location>
        <begin position="41"/>
        <end position="101"/>
    </location>
</feature>
<evidence type="ECO:0000256" key="1">
    <source>
        <dbReference type="SAM" id="SignalP"/>
    </source>
</evidence>
<evidence type="ECO:0000313" key="3">
    <source>
        <dbReference type="Proteomes" id="UP000265566"/>
    </source>
</evidence>
<comment type="caution">
    <text evidence="2">The sequence shown here is derived from an EMBL/GenBank/DDBJ whole genome shotgun (WGS) entry which is preliminary data.</text>
</comment>
<gene>
    <name evidence="2" type="ORF">MtrunA17_Chr6g0458591</name>
</gene>
<sequence>MFLTCKFIINTSSLLIMANKSSSTAIVFLAFLLLAGSAYAQDNFDIWNQCAPECEDSSGICITCIVAGWGCPTGCVEWVYGPSLCNCIPERYYPRLDSASP</sequence>